<comment type="subunit">
    <text evidence="9">Forms a cyclic heterotetrameric complex composed of two molecules of XerC and two molecules of XerD.</text>
</comment>
<evidence type="ECO:0000256" key="3">
    <source>
        <dbReference type="ARBA" id="ARBA00022618"/>
    </source>
</evidence>
<keyword evidence="6 9" id="KW-0238">DNA-binding</keyword>
<dbReference type="InterPro" id="IPR044068">
    <property type="entry name" value="CB"/>
</dbReference>
<protein>
    <recommendedName>
        <fullName evidence="9">Tyrosine recombinase XerC</fullName>
    </recommendedName>
</protein>
<evidence type="ECO:0000256" key="4">
    <source>
        <dbReference type="ARBA" id="ARBA00022829"/>
    </source>
</evidence>
<keyword evidence="3 9" id="KW-0132">Cell division</keyword>
<keyword evidence="2 9" id="KW-0963">Cytoplasm</keyword>
<evidence type="ECO:0000256" key="2">
    <source>
        <dbReference type="ARBA" id="ARBA00022490"/>
    </source>
</evidence>
<keyword evidence="5 9" id="KW-0229">DNA integration</keyword>
<dbReference type="EMBL" id="CP106679">
    <property type="protein sequence ID" value="UXP30563.1"/>
    <property type="molecule type" value="Genomic_DNA"/>
</dbReference>
<evidence type="ECO:0000256" key="9">
    <source>
        <dbReference type="HAMAP-Rule" id="MF_01808"/>
    </source>
</evidence>
<evidence type="ECO:0000313" key="12">
    <source>
        <dbReference type="EMBL" id="UXP30563.1"/>
    </source>
</evidence>
<evidence type="ECO:0000259" key="10">
    <source>
        <dbReference type="PROSITE" id="PS51898"/>
    </source>
</evidence>
<dbReference type="InterPro" id="IPR002104">
    <property type="entry name" value="Integrase_catalytic"/>
</dbReference>
<feature type="active site" evidence="9">
    <location>
        <position position="167"/>
    </location>
</feature>
<dbReference type="PANTHER" id="PTHR30349:SF77">
    <property type="entry name" value="TYROSINE RECOMBINASE XERC"/>
    <property type="match status" value="1"/>
</dbReference>
<dbReference type="Gene3D" id="1.10.443.10">
    <property type="entry name" value="Intergrase catalytic core"/>
    <property type="match status" value="1"/>
</dbReference>
<name>A0ABY6CM43_9BACT</name>
<dbReference type="PROSITE" id="PS51900">
    <property type="entry name" value="CB"/>
    <property type="match status" value="1"/>
</dbReference>
<keyword evidence="8 9" id="KW-0131">Cell cycle</keyword>
<dbReference type="PANTHER" id="PTHR30349">
    <property type="entry name" value="PHAGE INTEGRASE-RELATED"/>
    <property type="match status" value="1"/>
</dbReference>
<evidence type="ECO:0000256" key="6">
    <source>
        <dbReference type="ARBA" id="ARBA00023125"/>
    </source>
</evidence>
<dbReference type="InterPro" id="IPR010998">
    <property type="entry name" value="Integrase_recombinase_N"/>
</dbReference>
<comment type="similarity">
    <text evidence="9">Belongs to the 'phage' integrase family. XerC subfamily.</text>
</comment>
<feature type="active site" evidence="9">
    <location>
        <position position="238"/>
    </location>
</feature>
<feature type="active site" evidence="9">
    <location>
        <position position="235"/>
    </location>
</feature>
<keyword evidence="7 9" id="KW-0233">DNA recombination</keyword>
<feature type="active site" description="O-(3'-phospho-DNA)-tyrosine intermediate" evidence="9">
    <location>
        <position position="270"/>
    </location>
</feature>
<feature type="active site" evidence="9">
    <location>
        <position position="143"/>
    </location>
</feature>
<dbReference type="Pfam" id="PF00589">
    <property type="entry name" value="Phage_integrase"/>
    <property type="match status" value="1"/>
</dbReference>
<feature type="domain" description="Core-binding (CB)" evidence="11">
    <location>
        <begin position="1"/>
        <end position="81"/>
    </location>
</feature>
<reference evidence="12" key="1">
    <citation type="submission" date="2022-09" db="EMBL/GenBank/DDBJ databases">
        <title>Comparative genomics and taxonomic characterization of three novel marine species of genus Reichenbachiella exhibiting antioxidant and polysaccharide degradation activities.</title>
        <authorList>
            <person name="Muhammad N."/>
            <person name="Lee Y.-J."/>
            <person name="Ko J."/>
            <person name="Kim S.-G."/>
        </authorList>
    </citation>
    <scope>NUCLEOTIDE SEQUENCE</scope>
    <source>
        <strain evidence="12">BKB1-1</strain>
    </source>
</reference>
<comment type="subcellular location">
    <subcellularLocation>
        <location evidence="1 9">Cytoplasm</location>
    </subcellularLocation>
</comment>
<gene>
    <name evidence="9" type="primary">xerC</name>
    <name evidence="12" type="ORF">N6H18_09370</name>
</gene>
<evidence type="ECO:0000256" key="7">
    <source>
        <dbReference type="ARBA" id="ARBA00023172"/>
    </source>
</evidence>
<dbReference type="Proteomes" id="UP001065174">
    <property type="component" value="Chromosome"/>
</dbReference>
<keyword evidence="13" id="KW-1185">Reference proteome</keyword>
<dbReference type="SUPFAM" id="SSF56349">
    <property type="entry name" value="DNA breaking-rejoining enzymes"/>
    <property type="match status" value="1"/>
</dbReference>
<dbReference type="HAMAP" id="MF_01808">
    <property type="entry name" value="Recomb_XerC_XerD"/>
    <property type="match status" value="1"/>
</dbReference>
<dbReference type="InterPro" id="IPR004107">
    <property type="entry name" value="Integrase_SAM-like_N"/>
</dbReference>
<dbReference type="InterPro" id="IPR023009">
    <property type="entry name" value="Tyrosine_recombinase_XerC/XerD"/>
</dbReference>
<comment type="function">
    <text evidence="9">Site-specific tyrosine recombinase, which acts by catalyzing the cutting and rejoining of the recombining DNA molecules. The XerC-XerD complex is essential to convert dimers of the bacterial chromosome into monomers to permit their segregation at cell division. It also contributes to the segregational stability of plasmids.</text>
</comment>
<dbReference type="InterPro" id="IPR050090">
    <property type="entry name" value="Tyrosine_recombinase_XerCD"/>
</dbReference>
<evidence type="ECO:0000256" key="1">
    <source>
        <dbReference type="ARBA" id="ARBA00004496"/>
    </source>
</evidence>
<accession>A0ABY6CM43</accession>
<dbReference type="InterPro" id="IPR011010">
    <property type="entry name" value="DNA_brk_join_enz"/>
</dbReference>
<feature type="active site" evidence="9">
    <location>
        <position position="261"/>
    </location>
</feature>
<sequence>MIEPFTKYLLNEKRYSKHTVQSYEIDLLQFQSFLENCDESITTANSKNLRAWVVSLIEAKISSRSVNRKIASLRSFYKFLLKRELVSENPATKLKPLKTPKALPEFVQKSDMDILLDHVEFGDDFAGIRDKVTIDLLYGTGMRLSELINLKISDIDFYGGTIKVLGKRNKERLIPLSKDNITLLRSYIKTKEDASYHSHFLILTDAGSQAYPMMINRLVKKYLNHISKVYKKSPHVLRHTFATHLLDNGADLNAVKELLGHASLAATQVYTHNSLEKLKSTFDLAHPKA</sequence>
<dbReference type="PROSITE" id="PS51898">
    <property type="entry name" value="TYR_RECOMBINASE"/>
    <property type="match status" value="1"/>
</dbReference>
<evidence type="ECO:0000256" key="8">
    <source>
        <dbReference type="ARBA" id="ARBA00023306"/>
    </source>
</evidence>
<dbReference type="Pfam" id="PF02899">
    <property type="entry name" value="Phage_int_SAM_1"/>
    <property type="match status" value="1"/>
</dbReference>
<dbReference type="InterPro" id="IPR013762">
    <property type="entry name" value="Integrase-like_cat_sf"/>
</dbReference>
<evidence type="ECO:0000259" key="11">
    <source>
        <dbReference type="PROSITE" id="PS51900"/>
    </source>
</evidence>
<dbReference type="RefSeq" id="WP_262308010.1">
    <property type="nucleotide sequence ID" value="NZ_CP106679.1"/>
</dbReference>
<dbReference type="Gene3D" id="1.10.150.130">
    <property type="match status" value="1"/>
</dbReference>
<evidence type="ECO:0000313" key="13">
    <source>
        <dbReference type="Proteomes" id="UP001065174"/>
    </source>
</evidence>
<evidence type="ECO:0000256" key="5">
    <source>
        <dbReference type="ARBA" id="ARBA00022908"/>
    </source>
</evidence>
<proteinExistence type="inferred from homology"/>
<keyword evidence="4 9" id="KW-0159">Chromosome partition</keyword>
<organism evidence="12 13">
    <name type="scientific">Reichenbachiella agarivorans</name>
    <dbReference type="NCBI Taxonomy" id="2979464"/>
    <lineage>
        <taxon>Bacteria</taxon>
        <taxon>Pseudomonadati</taxon>
        <taxon>Bacteroidota</taxon>
        <taxon>Cytophagia</taxon>
        <taxon>Cytophagales</taxon>
        <taxon>Reichenbachiellaceae</taxon>
        <taxon>Reichenbachiella</taxon>
    </lineage>
</organism>
<feature type="domain" description="Tyr recombinase" evidence="10">
    <location>
        <begin position="102"/>
        <end position="283"/>
    </location>
</feature>